<gene>
    <name evidence="1" type="ORF">LAL4801_03750</name>
</gene>
<reference evidence="2" key="1">
    <citation type="submission" date="2015-07" db="EMBL/GenBank/DDBJ databases">
        <authorList>
            <person name="Rodrigo-Torres Lidia"/>
            <person name="Arahal R.David."/>
        </authorList>
    </citation>
    <scope>NUCLEOTIDE SEQUENCE [LARGE SCALE GENOMIC DNA]</scope>
    <source>
        <strain evidence="2">CECT 4801</strain>
    </source>
</reference>
<dbReference type="RefSeq" id="WP_145903696.1">
    <property type="nucleotide sequence ID" value="NZ_CXST01000002.1"/>
</dbReference>
<dbReference type="Proteomes" id="UP000048926">
    <property type="component" value="Unassembled WGS sequence"/>
</dbReference>
<sequence length="215" mass="24827">MASERNNLEISVSRFWPLAETVNLVQATLIIIGIEPQSLEHKVESMDPSERPKDYIAVRNAIVSALEENVLEGTLEKKDYSSEPRTVGYTLPRPDRYDYSLSRVKIPSLKDWMEEKGYETEVLRLPMKKRTGFRDPENDRFSLKLLAVVEAWENYDPESNETGTPKQRMIGWLEANANRFGLINEKGEIQYEVIKHLAQVANWDTRRKPTGDKSK</sequence>
<dbReference type="AlphaFoldDB" id="A0A0M6Y923"/>
<proteinExistence type="predicted"/>
<evidence type="ECO:0000313" key="2">
    <source>
        <dbReference type="Proteomes" id="UP000048926"/>
    </source>
</evidence>
<dbReference type="EMBL" id="CXST01000002">
    <property type="protein sequence ID" value="CTQ45300.1"/>
    <property type="molecule type" value="Genomic_DNA"/>
</dbReference>
<evidence type="ECO:0000313" key="1">
    <source>
        <dbReference type="EMBL" id="CTQ45300.1"/>
    </source>
</evidence>
<keyword evidence="2" id="KW-1185">Reference proteome</keyword>
<dbReference type="OrthoDB" id="7926522at2"/>
<organism evidence="1 2">
    <name type="scientific">Roseibium aggregatum</name>
    <dbReference type="NCBI Taxonomy" id="187304"/>
    <lineage>
        <taxon>Bacteria</taxon>
        <taxon>Pseudomonadati</taxon>
        <taxon>Pseudomonadota</taxon>
        <taxon>Alphaproteobacteria</taxon>
        <taxon>Hyphomicrobiales</taxon>
        <taxon>Stappiaceae</taxon>
        <taxon>Roseibium</taxon>
    </lineage>
</organism>
<name>A0A0M6Y923_9HYPH</name>
<accession>A0A0M6Y923</accession>
<protein>
    <submittedName>
        <fullName evidence="1">Uncharacterized protein</fullName>
    </submittedName>
</protein>